<dbReference type="GO" id="GO:0000977">
    <property type="term" value="F:RNA polymerase II transcription regulatory region sequence-specific DNA binding"/>
    <property type="evidence" value="ECO:0007669"/>
    <property type="project" value="TreeGrafter"/>
</dbReference>
<dbReference type="GO" id="GO:0005634">
    <property type="term" value="C:nucleus"/>
    <property type="evidence" value="ECO:0007669"/>
    <property type="project" value="UniProtKB-SubCell"/>
</dbReference>
<keyword evidence="9" id="KW-1185">Reference proteome</keyword>
<organism evidence="8 9">
    <name type="scientific">Umbelopsis vinacea</name>
    <dbReference type="NCBI Taxonomy" id="44442"/>
    <lineage>
        <taxon>Eukaryota</taxon>
        <taxon>Fungi</taxon>
        <taxon>Fungi incertae sedis</taxon>
        <taxon>Mucoromycota</taxon>
        <taxon>Mucoromycotina</taxon>
        <taxon>Umbelopsidomycetes</taxon>
        <taxon>Umbelopsidales</taxon>
        <taxon>Umbelopsidaceae</taxon>
        <taxon>Umbelopsis</taxon>
    </lineage>
</organism>
<gene>
    <name evidence="8" type="ORF">INT44_008949</name>
</gene>
<evidence type="ECO:0000256" key="5">
    <source>
        <dbReference type="ARBA" id="ARBA00023242"/>
    </source>
</evidence>
<dbReference type="Proteomes" id="UP000612746">
    <property type="component" value="Unassembled WGS sequence"/>
</dbReference>
<evidence type="ECO:0000256" key="4">
    <source>
        <dbReference type="ARBA" id="ARBA00023163"/>
    </source>
</evidence>
<evidence type="ECO:0000313" key="9">
    <source>
        <dbReference type="Proteomes" id="UP000612746"/>
    </source>
</evidence>
<dbReference type="AlphaFoldDB" id="A0A8H7ULA4"/>
<feature type="domain" description="BZIP" evidence="7">
    <location>
        <begin position="194"/>
        <end position="257"/>
    </location>
</feature>
<dbReference type="PANTHER" id="PTHR13044:SF14">
    <property type="entry name" value="CRYPTOCEPHAL, ISOFORM A"/>
    <property type="match status" value="1"/>
</dbReference>
<feature type="compositionally biased region" description="Basic and acidic residues" evidence="6">
    <location>
        <begin position="218"/>
        <end position="235"/>
    </location>
</feature>
<dbReference type="PROSITE" id="PS00036">
    <property type="entry name" value="BZIP_BASIC"/>
    <property type="match status" value="1"/>
</dbReference>
<reference evidence="8" key="1">
    <citation type="submission" date="2020-12" db="EMBL/GenBank/DDBJ databases">
        <title>Metabolic potential, ecology and presence of endohyphal bacteria is reflected in genomic diversity of Mucoromycotina.</title>
        <authorList>
            <person name="Muszewska A."/>
            <person name="Okrasinska A."/>
            <person name="Steczkiewicz K."/>
            <person name="Drgas O."/>
            <person name="Orlowska M."/>
            <person name="Perlinska-Lenart U."/>
            <person name="Aleksandrzak-Piekarczyk T."/>
            <person name="Szatraj K."/>
            <person name="Zielenkiewicz U."/>
            <person name="Pilsyk S."/>
            <person name="Malc E."/>
            <person name="Mieczkowski P."/>
            <person name="Kruszewska J.S."/>
            <person name="Biernat P."/>
            <person name="Pawlowska J."/>
        </authorList>
    </citation>
    <scope>NUCLEOTIDE SEQUENCE</scope>
    <source>
        <strain evidence="8">WA0000051536</strain>
    </source>
</reference>
<dbReference type="EMBL" id="JAEPRA010000006">
    <property type="protein sequence ID" value="KAG2183938.1"/>
    <property type="molecule type" value="Genomic_DNA"/>
</dbReference>
<evidence type="ECO:0000256" key="3">
    <source>
        <dbReference type="ARBA" id="ARBA00023125"/>
    </source>
</evidence>
<feature type="compositionally biased region" description="Low complexity" evidence="6">
    <location>
        <begin position="137"/>
        <end position="146"/>
    </location>
</feature>
<dbReference type="Gene3D" id="1.20.5.170">
    <property type="match status" value="1"/>
</dbReference>
<accession>A0A8H7ULA4</accession>
<proteinExistence type="predicted"/>
<evidence type="ECO:0000313" key="8">
    <source>
        <dbReference type="EMBL" id="KAG2183938.1"/>
    </source>
</evidence>
<keyword evidence="3" id="KW-0238">DNA-binding</keyword>
<evidence type="ECO:0000256" key="1">
    <source>
        <dbReference type="ARBA" id="ARBA00004123"/>
    </source>
</evidence>
<name>A0A8H7ULA4_9FUNG</name>
<feature type="region of interest" description="Disordered" evidence="6">
    <location>
        <begin position="118"/>
        <end position="235"/>
    </location>
</feature>
<dbReference type="CDD" id="cd14705">
    <property type="entry name" value="bZIP_Zip1"/>
    <property type="match status" value="1"/>
</dbReference>
<dbReference type="InterPro" id="IPR046347">
    <property type="entry name" value="bZIP_sf"/>
</dbReference>
<dbReference type="SUPFAM" id="SSF57959">
    <property type="entry name" value="Leucine zipper domain"/>
    <property type="match status" value="1"/>
</dbReference>
<protein>
    <recommendedName>
        <fullName evidence="7">BZIP domain-containing protein</fullName>
    </recommendedName>
</protein>
<comment type="caution">
    <text evidence="8">The sequence shown here is derived from an EMBL/GenBank/DDBJ whole genome shotgun (WGS) entry which is preliminary data.</text>
</comment>
<comment type="subcellular location">
    <subcellularLocation>
        <location evidence="1">Nucleus</location>
    </subcellularLocation>
</comment>
<dbReference type="Pfam" id="PF07716">
    <property type="entry name" value="bZIP_2"/>
    <property type="match status" value="1"/>
</dbReference>
<dbReference type="GO" id="GO:0001228">
    <property type="term" value="F:DNA-binding transcription activator activity, RNA polymerase II-specific"/>
    <property type="evidence" value="ECO:0007669"/>
    <property type="project" value="TreeGrafter"/>
</dbReference>
<keyword evidence="4" id="KW-0804">Transcription</keyword>
<keyword evidence="2" id="KW-0805">Transcription regulation</keyword>
<dbReference type="PANTHER" id="PTHR13044">
    <property type="entry name" value="ACTIVATING TRANSCRIPTION FACTOR ATF 4/5"/>
    <property type="match status" value="1"/>
</dbReference>
<evidence type="ECO:0000256" key="2">
    <source>
        <dbReference type="ARBA" id="ARBA00023015"/>
    </source>
</evidence>
<dbReference type="SMART" id="SM00338">
    <property type="entry name" value="BRLZ"/>
    <property type="match status" value="1"/>
</dbReference>
<dbReference type="OrthoDB" id="1939598at2759"/>
<keyword evidence="5" id="KW-0539">Nucleus</keyword>
<dbReference type="InterPro" id="IPR004827">
    <property type="entry name" value="bZIP"/>
</dbReference>
<sequence>MSYDQYSYISSLNTLTNDNSPELSGPTEQELADELALWSTAQFTFDVEPGVGIYDDKPLEYEQSLESKSLTDLPAQSKADLDPVTYQGLANYLDYELPQQRLAQPAPIQPMLQPRSLNNAKPAMPVLAPRPSPTDGSTSFNSTNFSANFGVPMIYPKPSSTEDKPSAGLKRKATDTGKAVEQAIATDPNLDSKSASEEDKRRRNTAASARFRVKKKQREQALEQTAKEMTDKADRLEGRVKELELEIKWLRSILIEKESRTSDASDVPAKQDIKAE</sequence>
<evidence type="ECO:0000259" key="7">
    <source>
        <dbReference type="PROSITE" id="PS50217"/>
    </source>
</evidence>
<evidence type="ECO:0000256" key="6">
    <source>
        <dbReference type="SAM" id="MobiDB-lite"/>
    </source>
</evidence>
<dbReference type="PROSITE" id="PS50217">
    <property type="entry name" value="BZIP"/>
    <property type="match status" value="1"/>
</dbReference>